<evidence type="ECO:0000313" key="2">
    <source>
        <dbReference type="EnsemblPlants" id="KQK17097"/>
    </source>
</evidence>
<evidence type="ECO:0000313" key="1">
    <source>
        <dbReference type="EMBL" id="KQK17097.1"/>
    </source>
</evidence>
<reference evidence="1" key="2">
    <citation type="submission" date="2017-06" db="EMBL/GenBank/DDBJ databases">
        <title>WGS assembly of Brachypodium distachyon.</title>
        <authorList>
            <consortium name="The International Brachypodium Initiative"/>
            <person name="Lucas S."/>
            <person name="Harmon-Smith M."/>
            <person name="Lail K."/>
            <person name="Tice H."/>
            <person name="Grimwood J."/>
            <person name="Bruce D."/>
            <person name="Barry K."/>
            <person name="Shu S."/>
            <person name="Lindquist E."/>
            <person name="Wang M."/>
            <person name="Pitluck S."/>
            <person name="Vogel J.P."/>
            <person name="Garvin D.F."/>
            <person name="Mockler T.C."/>
            <person name="Schmutz J."/>
            <person name="Rokhsar D."/>
            <person name="Bevan M.W."/>
        </authorList>
    </citation>
    <scope>NUCLEOTIDE SEQUENCE</scope>
    <source>
        <strain evidence="1">Bd21</strain>
    </source>
</reference>
<reference evidence="2" key="3">
    <citation type="submission" date="2018-08" db="UniProtKB">
        <authorList>
            <consortium name="EnsemblPlants"/>
        </authorList>
    </citation>
    <scope>IDENTIFICATION</scope>
    <source>
        <strain evidence="2">cv. Bd21</strain>
    </source>
</reference>
<evidence type="ECO:0000313" key="3">
    <source>
        <dbReference type="Proteomes" id="UP000008810"/>
    </source>
</evidence>
<dbReference type="AlphaFoldDB" id="A0A0Q3L1E0"/>
<dbReference type="EnsemblPlants" id="KQK17097">
    <property type="protein sequence ID" value="KQK17097"/>
    <property type="gene ID" value="BRADI_1g32463v3"/>
</dbReference>
<dbReference type="Proteomes" id="UP000008810">
    <property type="component" value="Chromosome 1"/>
</dbReference>
<reference evidence="1 2" key="1">
    <citation type="journal article" date="2010" name="Nature">
        <title>Genome sequencing and analysis of the model grass Brachypodium distachyon.</title>
        <authorList>
            <consortium name="International Brachypodium Initiative"/>
        </authorList>
    </citation>
    <scope>NUCLEOTIDE SEQUENCE [LARGE SCALE GENOMIC DNA]</scope>
    <source>
        <strain evidence="1 2">Bd21</strain>
    </source>
</reference>
<dbReference type="Gramene" id="KQK17097">
    <property type="protein sequence ID" value="KQK17097"/>
    <property type="gene ID" value="BRADI_1g32463v3"/>
</dbReference>
<dbReference type="ExpressionAtlas" id="A0A0Q3L1E0">
    <property type="expression patterns" value="baseline and differential"/>
</dbReference>
<sequence length="114" mass="12832">MTLTRGCGWRRGRARRTWGWSAWWRASACRTACYCGLNEQASTADSSAAAASTTVGLYELGGHNDFTPAGTTISPDFTVLGKICVYILYSEVIQRLRMRTQSFRRMWKKTEVPL</sequence>
<name>A0A0Q3L1E0_BRADI</name>
<proteinExistence type="predicted"/>
<protein>
    <submittedName>
        <fullName evidence="1 2">Uncharacterized protein</fullName>
    </submittedName>
</protein>
<keyword evidence="3" id="KW-1185">Reference proteome</keyword>
<organism evidence="1">
    <name type="scientific">Brachypodium distachyon</name>
    <name type="common">Purple false brome</name>
    <name type="synonym">Trachynia distachya</name>
    <dbReference type="NCBI Taxonomy" id="15368"/>
    <lineage>
        <taxon>Eukaryota</taxon>
        <taxon>Viridiplantae</taxon>
        <taxon>Streptophyta</taxon>
        <taxon>Embryophyta</taxon>
        <taxon>Tracheophyta</taxon>
        <taxon>Spermatophyta</taxon>
        <taxon>Magnoliopsida</taxon>
        <taxon>Liliopsida</taxon>
        <taxon>Poales</taxon>
        <taxon>Poaceae</taxon>
        <taxon>BOP clade</taxon>
        <taxon>Pooideae</taxon>
        <taxon>Stipodae</taxon>
        <taxon>Brachypodieae</taxon>
        <taxon>Brachypodium</taxon>
    </lineage>
</organism>
<accession>A0A0Q3L1E0</accession>
<gene>
    <name evidence="1" type="ORF">BRADI_1g32463v3</name>
</gene>
<dbReference type="EMBL" id="CM000880">
    <property type="protein sequence ID" value="KQK17097.1"/>
    <property type="molecule type" value="Genomic_DNA"/>
</dbReference>